<dbReference type="GO" id="GO:0097503">
    <property type="term" value="P:sialylation"/>
    <property type="evidence" value="ECO:0007669"/>
    <property type="project" value="TreeGrafter"/>
</dbReference>
<evidence type="ECO:0000256" key="1">
    <source>
        <dbReference type="ARBA" id="ARBA00023157"/>
    </source>
</evidence>
<dbReference type="Proteomes" id="UP000838412">
    <property type="component" value="Chromosome 1"/>
</dbReference>
<evidence type="ECO:0000256" key="2">
    <source>
        <dbReference type="SAM" id="Phobius"/>
    </source>
</evidence>
<keyword evidence="2" id="KW-0472">Membrane</keyword>
<gene>
    <name evidence="3" type="primary">Hypp173</name>
    <name evidence="3" type="ORF">BLAG_LOCUS507</name>
</gene>
<keyword evidence="2" id="KW-0812">Transmembrane</keyword>
<organism evidence="3 4">
    <name type="scientific">Branchiostoma lanceolatum</name>
    <name type="common">Common lancelet</name>
    <name type="synonym">Amphioxus lanceolatum</name>
    <dbReference type="NCBI Taxonomy" id="7740"/>
    <lineage>
        <taxon>Eukaryota</taxon>
        <taxon>Metazoa</taxon>
        <taxon>Chordata</taxon>
        <taxon>Cephalochordata</taxon>
        <taxon>Leptocardii</taxon>
        <taxon>Amphioxiformes</taxon>
        <taxon>Branchiostomatidae</taxon>
        <taxon>Branchiostoma</taxon>
    </lineage>
</organism>
<keyword evidence="2" id="KW-1133">Transmembrane helix</keyword>
<dbReference type="OrthoDB" id="10264956at2759"/>
<evidence type="ECO:0000313" key="4">
    <source>
        <dbReference type="Proteomes" id="UP000838412"/>
    </source>
</evidence>
<dbReference type="Gene3D" id="3.90.1480.20">
    <property type="entry name" value="Glycosyl transferase family 29"/>
    <property type="match status" value="1"/>
</dbReference>
<protein>
    <submittedName>
        <fullName evidence="3">Hypp173 protein</fullName>
    </submittedName>
</protein>
<sequence>MEKRTVYAFVVLFCVLSNALYGTILVTLSKDSDPSMPSLLCRHSEVKCTNGDPGVRPNFPKESLENLVHYNSCAVVSSSHGLKLHHYGRDIGVIMMLHLCDWVYTYEMVPSSVDRTRLAYYYNETKKMAIHRSHSITTERKYWRALTVTPLEEVDRTGVAVLRGLSQHNCT</sequence>
<dbReference type="GO" id="GO:0003835">
    <property type="term" value="F:beta-galactoside alpha-2,6-sialyltransferase activity"/>
    <property type="evidence" value="ECO:0007669"/>
    <property type="project" value="TreeGrafter"/>
</dbReference>
<proteinExistence type="predicted"/>
<reference evidence="3" key="1">
    <citation type="submission" date="2022-01" db="EMBL/GenBank/DDBJ databases">
        <authorList>
            <person name="Braso-Vives M."/>
        </authorList>
    </citation>
    <scope>NUCLEOTIDE SEQUENCE</scope>
</reference>
<keyword evidence="4" id="KW-1185">Reference proteome</keyword>
<dbReference type="AlphaFoldDB" id="A0A8J9YJI3"/>
<keyword evidence="1" id="KW-1015">Disulfide bond</keyword>
<dbReference type="PANTHER" id="PTHR46059">
    <property type="entry name" value="BETA-GALACTOSIDE ALPHA-2,6-SIALYLTRANSFERASE"/>
    <property type="match status" value="1"/>
</dbReference>
<dbReference type="PANTHER" id="PTHR46059:SF1">
    <property type="entry name" value="BETA-GALACTOSIDE ALPHA-2,6-SIALYLTRANSFERASE"/>
    <property type="match status" value="1"/>
</dbReference>
<feature type="transmembrane region" description="Helical" evidence="2">
    <location>
        <begin position="6"/>
        <end position="28"/>
    </location>
</feature>
<dbReference type="GO" id="GO:0005794">
    <property type="term" value="C:Golgi apparatus"/>
    <property type="evidence" value="ECO:0007669"/>
    <property type="project" value="TreeGrafter"/>
</dbReference>
<accession>A0A8J9YJI3</accession>
<evidence type="ECO:0000313" key="3">
    <source>
        <dbReference type="EMBL" id="CAH1227715.1"/>
    </source>
</evidence>
<dbReference type="EMBL" id="OV696686">
    <property type="protein sequence ID" value="CAH1227715.1"/>
    <property type="molecule type" value="Genomic_DNA"/>
</dbReference>
<dbReference type="InterPro" id="IPR038578">
    <property type="entry name" value="GT29-like_sf"/>
</dbReference>
<name>A0A8J9YJI3_BRALA</name>